<keyword evidence="4" id="KW-1185">Reference proteome</keyword>
<name>A0A974XD77_9FIRM</name>
<protein>
    <submittedName>
        <fullName evidence="3">YjiH family protein</fullName>
    </submittedName>
</protein>
<accession>A0A974XD77</accession>
<feature type="transmembrane region" description="Helical" evidence="1">
    <location>
        <begin position="205"/>
        <end position="226"/>
    </location>
</feature>
<feature type="transmembrane region" description="Helical" evidence="1">
    <location>
        <begin position="392"/>
        <end position="411"/>
    </location>
</feature>
<evidence type="ECO:0000313" key="3">
    <source>
        <dbReference type="EMBL" id="QSX07663.1"/>
    </source>
</evidence>
<feature type="transmembrane region" description="Helical" evidence="1">
    <location>
        <begin position="232"/>
        <end position="255"/>
    </location>
</feature>
<dbReference type="Pfam" id="PF07670">
    <property type="entry name" value="Gate"/>
    <property type="match status" value="1"/>
</dbReference>
<gene>
    <name evidence="3" type="ORF">J0B03_07420</name>
</gene>
<keyword evidence="1" id="KW-1133">Transmembrane helix</keyword>
<feature type="transmembrane region" description="Helical" evidence="1">
    <location>
        <begin position="21"/>
        <end position="40"/>
    </location>
</feature>
<feature type="domain" description="Nucleoside transporter/FeoB GTPase Gate" evidence="2">
    <location>
        <begin position="134"/>
        <end position="227"/>
    </location>
</feature>
<sequence>MNNTPTNSVVKNFKRSSVLKFVFASLFGLFAFFVRFEFMGQKSILVDHIVSYIRPFVSPNYLLMMFLFGIFCVADTFFIKKTWNKNFINKIIAVVTTIGSIMAAMIYLNIGPEFFLDPDIGPKSSTLNGIASLTVLVAGLFLTFLVDFGLIEAVGVVLRPLMRPLFKTPGRASVIALSAFLGNFSMGHISTDILYKDGKFNKKEAAIIALGFCTPSVGIMLLFASLLEMMEYWNLIFTTSIFVTLVITFITIRLYPLNKKPLDYYEGATPSHEPEVKVQILKTAFSEGVSVAEKAGPVPKKLVNTFLMTLRVVTNMMMSGVFVLVVGLLLLKYTSIFAYAGYVFWPVFKIAGFASADISIIMQSASMSFLDMYLSVLIGFGQNLSVGAKFFLCLYPMTVSVFVSGFWPVVLSTDLPVKPLDLVVTWFLRMILTILIAGLLATLMF</sequence>
<feature type="transmembrane region" description="Helical" evidence="1">
    <location>
        <begin position="360"/>
        <end position="380"/>
    </location>
</feature>
<evidence type="ECO:0000256" key="1">
    <source>
        <dbReference type="SAM" id="Phobius"/>
    </source>
</evidence>
<dbReference type="AlphaFoldDB" id="A0A974XD77"/>
<reference evidence="3" key="1">
    <citation type="submission" date="2021-03" db="EMBL/GenBank/DDBJ databases">
        <title>Alkalibacter marinus sp. nov., isolated from tidal flat sediment.</title>
        <authorList>
            <person name="Namirimu T."/>
            <person name="Yang J.-A."/>
            <person name="Yang S.-H."/>
            <person name="Kim Y.-J."/>
            <person name="Kwon K.K."/>
        </authorList>
    </citation>
    <scope>NUCLEOTIDE SEQUENCE</scope>
    <source>
        <strain evidence="3">ES005</strain>
    </source>
</reference>
<evidence type="ECO:0000313" key="4">
    <source>
        <dbReference type="Proteomes" id="UP000663499"/>
    </source>
</evidence>
<feature type="transmembrane region" description="Helical" evidence="1">
    <location>
        <begin position="60"/>
        <end position="79"/>
    </location>
</feature>
<feature type="transmembrane region" description="Helical" evidence="1">
    <location>
        <begin position="130"/>
        <end position="158"/>
    </location>
</feature>
<dbReference type="KEGG" id="alka:J0B03_07420"/>
<proteinExistence type="predicted"/>
<feature type="transmembrane region" description="Helical" evidence="1">
    <location>
        <begin position="423"/>
        <end position="443"/>
    </location>
</feature>
<feature type="transmembrane region" description="Helical" evidence="1">
    <location>
        <begin position="321"/>
        <end position="348"/>
    </location>
</feature>
<evidence type="ECO:0000259" key="2">
    <source>
        <dbReference type="Pfam" id="PF07670"/>
    </source>
</evidence>
<keyword evidence="1" id="KW-0472">Membrane</keyword>
<dbReference type="EMBL" id="CP071444">
    <property type="protein sequence ID" value="QSX07663.1"/>
    <property type="molecule type" value="Genomic_DNA"/>
</dbReference>
<keyword evidence="1" id="KW-0812">Transmembrane</keyword>
<dbReference type="InterPro" id="IPR011642">
    <property type="entry name" value="Gate_dom"/>
</dbReference>
<dbReference type="Proteomes" id="UP000663499">
    <property type="component" value="Chromosome"/>
</dbReference>
<dbReference type="RefSeq" id="WP_207299005.1">
    <property type="nucleotide sequence ID" value="NZ_CP071444.1"/>
</dbReference>
<organism evidence="3 4">
    <name type="scientific">Alkalibacter rhizosphaerae</name>
    <dbReference type="NCBI Taxonomy" id="2815577"/>
    <lineage>
        <taxon>Bacteria</taxon>
        <taxon>Bacillati</taxon>
        <taxon>Bacillota</taxon>
        <taxon>Clostridia</taxon>
        <taxon>Eubacteriales</taxon>
        <taxon>Eubacteriaceae</taxon>
        <taxon>Alkalibacter</taxon>
    </lineage>
</organism>
<feature type="transmembrane region" description="Helical" evidence="1">
    <location>
        <begin position="91"/>
        <end position="110"/>
    </location>
</feature>